<dbReference type="PROSITE" id="PS51257">
    <property type="entry name" value="PROKAR_LIPOPROTEIN"/>
    <property type="match status" value="1"/>
</dbReference>
<dbReference type="RefSeq" id="WP_126704163.1">
    <property type="nucleotide sequence ID" value="NZ_CP034593.1"/>
</dbReference>
<sequence length="148" mass="15852">MKTRKKAALSVALLAASAWLAGCSGDGSPQGTTTTPTQSDAEFISVRSIKGKAPGTVWIIEGAVFKDDSGGSRMCDTVLESDPPQCGTPEIQLLSLPDDVPFTDVDLDYREPMSELRLRVKLESPETAQVLEVLEVTSIEELESPPTE</sequence>
<protein>
    <recommendedName>
        <fullName evidence="4">Lipoprotein</fullName>
    </recommendedName>
</protein>
<name>A0A3S9PY79_9ACTO</name>
<reference evidence="2 3" key="1">
    <citation type="submission" date="2018-12" db="EMBL/GenBank/DDBJ databases">
        <title>Complete genome sequence of Flaviflexus sp. H23T48.</title>
        <authorList>
            <person name="Bae J.-W."/>
            <person name="Lee J.-Y."/>
        </authorList>
    </citation>
    <scope>NUCLEOTIDE SEQUENCE [LARGE SCALE GENOMIC DNA]</scope>
    <source>
        <strain evidence="2 3">H23T48</strain>
    </source>
</reference>
<dbReference type="Proteomes" id="UP000280344">
    <property type="component" value="Chromosome"/>
</dbReference>
<evidence type="ECO:0000313" key="3">
    <source>
        <dbReference type="Proteomes" id="UP000280344"/>
    </source>
</evidence>
<dbReference type="OrthoDB" id="5178481at2"/>
<proteinExistence type="predicted"/>
<evidence type="ECO:0000313" key="2">
    <source>
        <dbReference type="EMBL" id="AZQ77360.1"/>
    </source>
</evidence>
<accession>A0A3S9PY79</accession>
<feature type="chain" id="PRO_5038599997" description="Lipoprotein" evidence="1">
    <location>
        <begin position="22"/>
        <end position="148"/>
    </location>
</feature>
<dbReference type="AlphaFoldDB" id="A0A3S9PY79"/>
<keyword evidence="1" id="KW-0732">Signal</keyword>
<keyword evidence="3" id="KW-1185">Reference proteome</keyword>
<feature type="signal peptide" evidence="1">
    <location>
        <begin position="1"/>
        <end position="21"/>
    </location>
</feature>
<gene>
    <name evidence="2" type="ORF">EJ997_08475</name>
</gene>
<dbReference type="EMBL" id="CP034593">
    <property type="protein sequence ID" value="AZQ77360.1"/>
    <property type="molecule type" value="Genomic_DNA"/>
</dbReference>
<evidence type="ECO:0008006" key="4">
    <source>
        <dbReference type="Google" id="ProtNLM"/>
    </source>
</evidence>
<organism evidence="2 3">
    <name type="scientific">Flaviflexus ciconiae</name>
    <dbReference type="NCBI Taxonomy" id="2496867"/>
    <lineage>
        <taxon>Bacteria</taxon>
        <taxon>Bacillati</taxon>
        <taxon>Actinomycetota</taxon>
        <taxon>Actinomycetes</taxon>
        <taxon>Actinomycetales</taxon>
        <taxon>Actinomycetaceae</taxon>
        <taxon>Flaviflexus</taxon>
    </lineage>
</organism>
<dbReference type="KEGG" id="flh:EJ997_08475"/>
<evidence type="ECO:0000256" key="1">
    <source>
        <dbReference type="SAM" id="SignalP"/>
    </source>
</evidence>